<dbReference type="AlphaFoldDB" id="A0A142B7N2"/>
<proteinExistence type="predicted"/>
<dbReference type="OrthoDB" id="9819186at2"/>
<dbReference type="Proteomes" id="UP000071065">
    <property type="component" value="Chromosome"/>
</dbReference>
<evidence type="ECO:0000313" key="3">
    <source>
        <dbReference type="Proteomes" id="UP000071065"/>
    </source>
</evidence>
<evidence type="ECO:0000256" key="1">
    <source>
        <dbReference type="SAM" id="SignalP"/>
    </source>
</evidence>
<dbReference type="RefSeq" id="WP_145912441.1">
    <property type="nucleotide sequence ID" value="NZ_CP013251.1"/>
</dbReference>
<dbReference type="KEGG" id="emp:EZMO1_0508"/>
<organism evidence="2 3">
    <name type="scientific">Endozoicomonas montiporae CL-33</name>
    <dbReference type="NCBI Taxonomy" id="570277"/>
    <lineage>
        <taxon>Bacteria</taxon>
        <taxon>Pseudomonadati</taxon>
        <taxon>Pseudomonadota</taxon>
        <taxon>Gammaproteobacteria</taxon>
        <taxon>Oceanospirillales</taxon>
        <taxon>Endozoicomonadaceae</taxon>
        <taxon>Endozoicomonas</taxon>
    </lineage>
</organism>
<dbReference type="EMBL" id="CP013251">
    <property type="protein sequence ID" value="AMO54758.1"/>
    <property type="molecule type" value="Genomic_DNA"/>
</dbReference>
<evidence type="ECO:0000313" key="2">
    <source>
        <dbReference type="EMBL" id="AMO54758.1"/>
    </source>
</evidence>
<accession>A0A142B7N2</accession>
<protein>
    <submittedName>
        <fullName evidence="2">Uncharacterized protein</fullName>
    </submittedName>
</protein>
<keyword evidence="1" id="KW-0732">Signal</keyword>
<sequence length="173" mass="18676">MRLCKLYTAVAVSLLSSSLLHAEISPECSKYNELSEHHKTCKAYDQSKVKVLSGITDLTAEVNSAKEGELLITPARTKENPYELTGPLVLKKGMGLLSTGKGSQGFFHITPGLHFSIGAHTVYDLVEMAEGSTVTGLGIDARRFSAAAIKTMKNLPVQKTLVHAEGIKQFTLT</sequence>
<name>A0A142B7N2_9GAMM</name>
<gene>
    <name evidence="2" type="ORF">EZMO1_0508</name>
</gene>
<reference evidence="2 3" key="1">
    <citation type="journal article" date="2016" name="Front. Microbiol.">
        <title>Genomic Insight into the Host-Endosymbiont Relationship of Endozoicomonas montiporae CL-33(T) with its Coral Host.</title>
        <authorList>
            <person name="Ding J.-Y."/>
            <person name="Shiu J.-H."/>
            <person name="Chen W.-M."/>
            <person name="Chiang Y.-R."/>
            <person name="Tang S.-L."/>
        </authorList>
    </citation>
    <scope>NUCLEOTIDE SEQUENCE [LARGE SCALE GENOMIC DNA]</scope>
    <source>
        <strain evidence="2 3">CL-33</strain>
    </source>
</reference>
<feature type="signal peptide" evidence="1">
    <location>
        <begin position="1"/>
        <end position="22"/>
    </location>
</feature>
<dbReference type="PATRIC" id="fig|570277.3.peg.543"/>
<feature type="chain" id="PRO_5007492882" evidence="1">
    <location>
        <begin position="23"/>
        <end position="173"/>
    </location>
</feature>